<evidence type="ECO:0000313" key="1">
    <source>
        <dbReference type="EMBL" id="KAH7926968.1"/>
    </source>
</evidence>
<comment type="caution">
    <text evidence="1">The sequence shown here is derived from an EMBL/GenBank/DDBJ whole genome shotgun (WGS) entry which is preliminary data.</text>
</comment>
<reference evidence="1" key="1">
    <citation type="journal article" date="2021" name="New Phytol.">
        <title>Evolutionary innovations through gain and loss of genes in the ectomycorrhizal Boletales.</title>
        <authorList>
            <person name="Wu G."/>
            <person name="Miyauchi S."/>
            <person name="Morin E."/>
            <person name="Kuo A."/>
            <person name="Drula E."/>
            <person name="Varga T."/>
            <person name="Kohler A."/>
            <person name="Feng B."/>
            <person name="Cao Y."/>
            <person name="Lipzen A."/>
            <person name="Daum C."/>
            <person name="Hundley H."/>
            <person name="Pangilinan J."/>
            <person name="Johnson J."/>
            <person name="Barry K."/>
            <person name="LaButti K."/>
            <person name="Ng V."/>
            <person name="Ahrendt S."/>
            <person name="Min B."/>
            <person name="Choi I.G."/>
            <person name="Park H."/>
            <person name="Plett J.M."/>
            <person name="Magnuson J."/>
            <person name="Spatafora J.W."/>
            <person name="Nagy L.G."/>
            <person name="Henrissat B."/>
            <person name="Grigoriev I.V."/>
            <person name="Yang Z.L."/>
            <person name="Xu J."/>
            <person name="Martin F.M."/>
        </authorList>
    </citation>
    <scope>NUCLEOTIDE SEQUENCE</scope>
    <source>
        <strain evidence="1">KUC20120723A-06</strain>
    </source>
</reference>
<keyword evidence="2" id="KW-1185">Reference proteome</keyword>
<accession>A0ACB8BQ04</accession>
<organism evidence="1 2">
    <name type="scientific">Leucogyrophana mollusca</name>
    <dbReference type="NCBI Taxonomy" id="85980"/>
    <lineage>
        <taxon>Eukaryota</taxon>
        <taxon>Fungi</taxon>
        <taxon>Dikarya</taxon>
        <taxon>Basidiomycota</taxon>
        <taxon>Agaricomycotina</taxon>
        <taxon>Agaricomycetes</taxon>
        <taxon>Agaricomycetidae</taxon>
        <taxon>Boletales</taxon>
        <taxon>Boletales incertae sedis</taxon>
        <taxon>Leucogyrophana</taxon>
    </lineage>
</organism>
<dbReference type="Proteomes" id="UP000790709">
    <property type="component" value="Unassembled WGS sequence"/>
</dbReference>
<dbReference type="EMBL" id="MU266374">
    <property type="protein sequence ID" value="KAH7926968.1"/>
    <property type="molecule type" value="Genomic_DNA"/>
</dbReference>
<proteinExistence type="predicted"/>
<evidence type="ECO:0000313" key="2">
    <source>
        <dbReference type="Proteomes" id="UP000790709"/>
    </source>
</evidence>
<name>A0ACB8BQ04_9AGAM</name>
<gene>
    <name evidence="1" type="ORF">BV22DRAFT_1007938</name>
</gene>
<sequence length="286" mass="29293">MASLLDRLSAPEGTVGPVRSKPNSRLSSPYLRPNRPPKGDPDSQWSHDLFEDPDKPSLSSRLTNNAAQPRKADSLLARRALREVTGVGPQLSIKGASGSSGGNVVQVEGLVKGTTPADVEAIFKRCGAILSSALAPGPAADGVAVRLTFKDPAAAAAAVEKFDKQQADGRTLRVRIAGNTTSTLVGRLGGVEIARESGSVDVLMASGGDQGGKLRSDSIAASDPRATVLVAPPGADPKLYSQQSSANSRQEAQRWQRGGGRGGRGRRGGNRRGGGGGGGGGGMDVD</sequence>
<protein>
    <submittedName>
        <fullName evidence="1">Uncharacterized protein</fullName>
    </submittedName>
</protein>